<organism evidence="1">
    <name type="scientific">viral metagenome</name>
    <dbReference type="NCBI Taxonomy" id="1070528"/>
    <lineage>
        <taxon>unclassified sequences</taxon>
        <taxon>metagenomes</taxon>
        <taxon>organismal metagenomes</taxon>
    </lineage>
</organism>
<protein>
    <submittedName>
        <fullName evidence="1">Uncharacterized protein</fullName>
    </submittedName>
</protein>
<accession>A0A6C0M3S8</accession>
<sequence>MSAGGQRGTDLSGIVTMRIRDAADVTTQNKSKQFYQMFSTATVNAYSNRTPNGNNNYIDLLRGVKECSNCTGLPYQDAITFKFRN</sequence>
<proteinExistence type="predicted"/>
<evidence type="ECO:0000313" key="1">
    <source>
        <dbReference type="EMBL" id="QHU36444.1"/>
    </source>
</evidence>
<dbReference type="AlphaFoldDB" id="A0A6C0M3S8"/>
<dbReference type="EMBL" id="MN740639">
    <property type="protein sequence ID" value="QHU36444.1"/>
    <property type="molecule type" value="Genomic_DNA"/>
</dbReference>
<name>A0A6C0M3S8_9ZZZZ</name>
<reference evidence="1" key="1">
    <citation type="journal article" date="2020" name="Nature">
        <title>Giant virus diversity and host interactions through global metagenomics.</title>
        <authorList>
            <person name="Schulz F."/>
            <person name="Roux S."/>
            <person name="Paez-Espino D."/>
            <person name="Jungbluth S."/>
            <person name="Walsh D.A."/>
            <person name="Denef V.J."/>
            <person name="McMahon K.D."/>
            <person name="Konstantinidis K.T."/>
            <person name="Eloe-Fadrosh E.A."/>
            <person name="Kyrpides N.C."/>
            <person name="Woyke T."/>
        </authorList>
    </citation>
    <scope>NUCLEOTIDE SEQUENCE</scope>
    <source>
        <strain evidence="1">GVMAG-S-1035231-58</strain>
    </source>
</reference>